<dbReference type="Proteomes" id="UP000789845">
    <property type="component" value="Unassembled WGS sequence"/>
</dbReference>
<organism evidence="1 2">
    <name type="scientific">Pseudoneobacillus rhizosphaerae</name>
    <dbReference type="NCBI Taxonomy" id="2880968"/>
    <lineage>
        <taxon>Bacteria</taxon>
        <taxon>Bacillati</taxon>
        <taxon>Bacillota</taxon>
        <taxon>Bacilli</taxon>
        <taxon>Bacillales</taxon>
        <taxon>Bacillaceae</taxon>
        <taxon>Pseudoneobacillus</taxon>
    </lineage>
</organism>
<evidence type="ECO:0000313" key="1">
    <source>
        <dbReference type="EMBL" id="CAG9609149.1"/>
    </source>
</evidence>
<keyword evidence="2" id="KW-1185">Reference proteome</keyword>
<comment type="caution">
    <text evidence="1">The sequence shown here is derived from an EMBL/GenBank/DDBJ whole genome shotgun (WGS) entry which is preliminary data.</text>
</comment>
<sequence>MSIFNRLSSIELSEQISFATQKVIYAAPGIHKEVTDSMINCIELLGKENIVTIIDKDPEICRLGYGEIEAIERLLQIGTIVRKAYGLRIGVLIVDNNAWIFSPTPLLIENQFNRAIINAINVNLEQGLELIRSISPDLFNKDDNAILKESYKNSINNNKSTPEIGKEKFNKGDLDIAKKDLNERPPKKFDFERRVRTYSSHIQFVELSLPGLQLNRRTLKIPSKLLNVSNNKEAQERLKATYSLINENSKISSKDIEQQLLKIRRTYLKSLGKRVGNIILRQKKEEFLSELEKIKVSIDKFSANIRKNLEKELEKSKKELCKILLPGVMQNPPDDLKGGILTKKPDKNTATAYLNFELDKVIPQVDELVNDIKLYCDFKDVTYEMLTDNEFQKNLRIHFPHVPWPKPFDEHYVIPEKDPEQMKLTF</sequence>
<dbReference type="RefSeq" id="WP_230497385.1">
    <property type="nucleotide sequence ID" value="NZ_CAKJTG010000016.1"/>
</dbReference>
<name>A0A9C7GAZ7_9BACI</name>
<accession>A0A9C7GAZ7</accession>
<dbReference type="EMBL" id="CAKJTG010000016">
    <property type="protein sequence ID" value="CAG9609149.1"/>
    <property type="molecule type" value="Genomic_DNA"/>
</dbReference>
<proteinExistence type="predicted"/>
<evidence type="ECO:0000313" key="2">
    <source>
        <dbReference type="Proteomes" id="UP000789845"/>
    </source>
</evidence>
<dbReference type="AlphaFoldDB" id="A0A9C7GAZ7"/>
<gene>
    <name evidence="1" type="ORF">NEOCIP111885_02890</name>
</gene>
<protein>
    <submittedName>
        <fullName evidence="1">Uncharacterized protein</fullName>
    </submittedName>
</protein>
<reference evidence="1" key="1">
    <citation type="submission" date="2021-10" db="EMBL/GenBank/DDBJ databases">
        <authorList>
            <person name="Criscuolo A."/>
        </authorList>
    </citation>
    <scope>NUCLEOTIDE SEQUENCE</scope>
    <source>
        <strain evidence="1">CIP111885</strain>
    </source>
</reference>